<feature type="region of interest" description="Disordered" evidence="1">
    <location>
        <begin position="1"/>
        <end position="21"/>
    </location>
</feature>
<keyword evidence="3" id="KW-1185">Reference proteome</keyword>
<dbReference type="EMBL" id="KZ678907">
    <property type="protein sequence ID" value="PSR74087.1"/>
    <property type="molecule type" value="Genomic_DNA"/>
</dbReference>
<dbReference type="STRING" id="2025994.A0A2T2ZRW8"/>
<gene>
    <name evidence="2" type="ORF">BD289DRAFT_448823</name>
</gene>
<sequence>MDSSLPDGASRLSARKPVPKPVPAYLPAAGSPLKVDVDLYNSVAAAPRKARLLEDFVVPIRSGRAWKAPAGSIVRISTPEGAQVGA</sequence>
<evidence type="ECO:0000256" key="1">
    <source>
        <dbReference type="SAM" id="MobiDB-lite"/>
    </source>
</evidence>
<proteinExistence type="predicted"/>
<evidence type="ECO:0000313" key="2">
    <source>
        <dbReference type="EMBL" id="PSR74087.1"/>
    </source>
</evidence>
<evidence type="ECO:0000313" key="3">
    <source>
        <dbReference type="Proteomes" id="UP000241462"/>
    </source>
</evidence>
<dbReference type="Proteomes" id="UP000241462">
    <property type="component" value="Unassembled WGS sequence"/>
</dbReference>
<reference evidence="2 3" key="1">
    <citation type="journal article" date="2018" name="Mycol. Prog.">
        <title>Coniella lustricola, a new species from submerged detritus.</title>
        <authorList>
            <person name="Raudabaugh D.B."/>
            <person name="Iturriaga T."/>
            <person name="Carver A."/>
            <person name="Mondo S."/>
            <person name="Pangilinan J."/>
            <person name="Lipzen A."/>
            <person name="He G."/>
            <person name="Amirebrahimi M."/>
            <person name="Grigoriev I.V."/>
            <person name="Miller A.N."/>
        </authorList>
    </citation>
    <scope>NUCLEOTIDE SEQUENCE [LARGE SCALE GENOMIC DNA]</scope>
    <source>
        <strain evidence="2 3">B22-T-1</strain>
    </source>
</reference>
<dbReference type="OrthoDB" id="504708at2759"/>
<name>A0A2T2ZRW8_9PEZI</name>
<dbReference type="AlphaFoldDB" id="A0A2T2ZRW8"/>
<protein>
    <submittedName>
        <fullName evidence="2">Uncharacterized protein</fullName>
    </submittedName>
</protein>
<accession>A0A2T2ZRW8</accession>
<organism evidence="2 3">
    <name type="scientific">Coniella lustricola</name>
    <dbReference type="NCBI Taxonomy" id="2025994"/>
    <lineage>
        <taxon>Eukaryota</taxon>
        <taxon>Fungi</taxon>
        <taxon>Dikarya</taxon>
        <taxon>Ascomycota</taxon>
        <taxon>Pezizomycotina</taxon>
        <taxon>Sordariomycetes</taxon>
        <taxon>Sordariomycetidae</taxon>
        <taxon>Diaporthales</taxon>
        <taxon>Schizoparmaceae</taxon>
        <taxon>Coniella</taxon>
    </lineage>
</organism>
<dbReference type="InParanoid" id="A0A2T2ZRW8"/>